<dbReference type="Proteomes" id="UP000660885">
    <property type="component" value="Unassembled WGS sequence"/>
</dbReference>
<proteinExistence type="predicted"/>
<dbReference type="Pfam" id="PF13410">
    <property type="entry name" value="GST_C_2"/>
    <property type="match status" value="1"/>
</dbReference>
<dbReference type="CDD" id="cd03194">
    <property type="entry name" value="GST_C_3"/>
    <property type="match status" value="1"/>
</dbReference>
<evidence type="ECO:0000313" key="3">
    <source>
        <dbReference type="Proteomes" id="UP000660885"/>
    </source>
</evidence>
<comment type="caution">
    <text evidence="2">The sequence shown here is derived from an EMBL/GenBank/DDBJ whole genome shotgun (WGS) entry which is preliminary data.</text>
</comment>
<evidence type="ECO:0000313" key="2">
    <source>
        <dbReference type="EMBL" id="MBL6076964.1"/>
    </source>
</evidence>
<name>A0ABS1TX29_9PROT</name>
<dbReference type="PROSITE" id="PS50404">
    <property type="entry name" value="GST_NTER"/>
    <property type="match status" value="1"/>
</dbReference>
<feature type="domain" description="GST N-terminal" evidence="1">
    <location>
        <begin position="4"/>
        <end position="83"/>
    </location>
</feature>
<keyword evidence="3" id="KW-1185">Reference proteome</keyword>
<accession>A0ABS1TX29</accession>
<dbReference type="RefSeq" id="WP_202830113.1">
    <property type="nucleotide sequence ID" value="NZ_JAETWB010000001.1"/>
</dbReference>
<dbReference type="PANTHER" id="PTHR43968">
    <property type="match status" value="1"/>
</dbReference>
<evidence type="ECO:0000259" key="1">
    <source>
        <dbReference type="PROSITE" id="PS50404"/>
    </source>
</evidence>
<dbReference type="EMBL" id="JAETWB010000001">
    <property type="protein sequence ID" value="MBL6076964.1"/>
    <property type="molecule type" value="Genomic_DNA"/>
</dbReference>
<dbReference type="InterPro" id="IPR050983">
    <property type="entry name" value="GST_Omega/HSP26"/>
</dbReference>
<dbReference type="InterPro" id="IPR004045">
    <property type="entry name" value="Glutathione_S-Trfase_N"/>
</dbReference>
<gene>
    <name evidence="2" type="ORF">JMJ56_03035</name>
</gene>
<protein>
    <submittedName>
        <fullName evidence="2">Glutathione S-transferase</fullName>
    </submittedName>
</protein>
<dbReference type="Pfam" id="PF13409">
    <property type="entry name" value="GST_N_2"/>
    <property type="match status" value="1"/>
</dbReference>
<dbReference type="Gene3D" id="3.40.30.10">
    <property type="entry name" value="Glutaredoxin"/>
    <property type="match status" value="1"/>
</dbReference>
<dbReference type="InterPro" id="IPR036249">
    <property type="entry name" value="Thioredoxin-like_sf"/>
</dbReference>
<reference evidence="2 3" key="1">
    <citation type="submission" date="2021-01" db="EMBL/GenBank/DDBJ databases">
        <title>Belnapia mucosa sp. nov. and Belnapia arida sp. nov., isolated from the Tabernas Desert (Almeria, Spain).</title>
        <authorList>
            <person name="Molina-Menor E."/>
            <person name="Vidal-Verdu A."/>
            <person name="Calonge A."/>
            <person name="Satari L."/>
            <person name="Pereto J."/>
            <person name="Porcar M."/>
        </authorList>
    </citation>
    <scope>NUCLEOTIDE SEQUENCE [LARGE SCALE GENOMIC DNA]</scope>
    <source>
        <strain evidence="2 3">T18</strain>
    </source>
</reference>
<dbReference type="SUPFAM" id="SSF52833">
    <property type="entry name" value="Thioredoxin-like"/>
    <property type="match status" value="1"/>
</dbReference>
<dbReference type="InterPro" id="IPR036282">
    <property type="entry name" value="Glutathione-S-Trfase_C_sf"/>
</dbReference>
<sequence length="222" mass="24376">MPEGRLVIGSKRYSSWSLRGWLAVQLAGLDVEEVLIALEAAPSAAIQAATPTGLVPYLEHREAKVWESIAIAEYCAEQAPGLWPEDRVLRAHMRAIAAEMHAGFRGVRQAMPMNLGRDFAGGGRTAEALADIARIEAVWREARALCGGPFLGGAAFGLVDAMYAPVVTRFITWRPEIRAEAWDYVEAVRAHPLMERWYAEAAAEPEAWRLDKYENPAHAPGA</sequence>
<dbReference type="SUPFAM" id="SSF47616">
    <property type="entry name" value="GST C-terminal domain-like"/>
    <property type="match status" value="1"/>
</dbReference>
<dbReference type="PANTHER" id="PTHR43968:SF6">
    <property type="entry name" value="GLUTATHIONE S-TRANSFERASE OMEGA"/>
    <property type="match status" value="1"/>
</dbReference>
<dbReference type="Gene3D" id="1.20.1050.10">
    <property type="match status" value="1"/>
</dbReference>
<organism evidence="2 3">
    <name type="scientific">Belnapia arida</name>
    <dbReference type="NCBI Taxonomy" id="2804533"/>
    <lineage>
        <taxon>Bacteria</taxon>
        <taxon>Pseudomonadati</taxon>
        <taxon>Pseudomonadota</taxon>
        <taxon>Alphaproteobacteria</taxon>
        <taxon>Acetobacterales</taxon>
        <taxon>Roseomonadaceae</taxon>
        <taxon>Belnapia</taxon>
    </lineage>
</organism>